<gene>
    <name evidence="2" type="ORF">STAS_32170</name>
</gene>
<dbReference type="AlphaFoldDB" id="A0A5A7RA11"/>
<evidence type="ECO:0000313" key="3">
    <source>
        <dbReference type="Proteomes" id="UP000325081"/>
    </source>
</evidence>
<reference evidence="3" key="1">
    <citation type="journal article" date="2019" name="Curr. Biol.">
        <title>Genome Sequence of Striga asiatica Provides Insight into the Evolution of Plant Parasitism.</title>
        <authorList>
            <person name="Yoshida S."/>
            <person name="Kim S."/>
            <person name="Wafula E.K."/>
            <person name="Tanskanen J."/>
            <person name="Kim Y.M."/>
            <person name="Honaas L."/>
            <person name="Yang Z."/>
            <person name="Spallek T."/>
            <person name="Conn C.E."/>
            <person name="Ichihashi Y."/>
            <person name="Cheong K."/>
            <person name="Cui S."/>
            <person name="Der J.P."/>
            <person name="Gundlach H."/>
            <person name="Jiao Y."/>
            <person name="Hori C."/>
            <person name="Ishida J.K."/>
            <person name="Kasahara H."/>
            <person name="Kiba T."/>
            <person name="Kim M.S."/>
            <person name="Koo N."/>
            <person name="Laohavisit A."/>
            <person name="Lee Y.H."/>
            <person name="Lumba S."/>
            <person name="McCourt P."/>
            <person name="Mortimer J.C."/>
            <person name="Mutuku J.M."/>
            <person name="Nomura T."/>
            <person name="Sasaki-Sekimoto Y."/>
            <person name="Seto Y."/>
            <person name="Wang Y."/>
            <person name="Wakatake T."/>
            <person name="Sakakibara H."/>
            <person name="Demura T."/>
            <person name="Yamaguchi S."/>
            <person name="Yoneyama K."/>
            <person name="Manabe R.I."/>
            <person name="Nelson D.C."/>
            <person name="Schulman A.H."/>
            <person name="Timko M.P."/>
            <person name="dePamphilis C.W."/>
            <person name="Choi D."/>
            <person name="Shirasu K."/>
        </authorList>
    </citation>
    <scope>NUCLEOTIDE SEQUENCE [LARGE SCALE GENOMIC DNA]</scope>
    <source>
        <strain evidence="3">cv. UVA1</strain>
    </source>
</reference>
<dbReference type="EMBL" id="BKCP01011292">
    <property type="protein sequence ID" value="GER54573.1"/>
    <property type="molecule type" value="Genomic_DNA"/>
</dbReference>
<protein>
    <submittedName>
        <fullName evidence="2">RPM1 interacting protein 4</fullName>
    </submittedName>
</protein>
<sequence length="200" mass="23189">KEEKAKEAHIYTHSLLNSPPHKPEKNYTHFSHLNFIITKPTSSILEAFNFLRSNMDEYIFRRTHIPVFGSWDWDNQTPFTQCFESARPEGHFRYSNSEEERDLYIAGDLYENDVVTPAMIVVPRRLTEKAGYTKEKDCECKLKAPPSLVSASFSTPTYINPPKAVDEDLYKMSPDIVRAKKKRKRSRGFFSSCLRLDCLG</sequence>
<dbReference type="Proteomes" id="UP000325081">
    <property type="component" value="Unassembled WGS sequence"/>
</dbReference>
<dbReference type="OrthoDB" id="755325at2759"/>
<evidence type="ECO:0000313" key="2">
    <source>
        <dbReference type="EMBL" id="GER54573.1"/>
    </source>
</evidence>
<evidence type="ECO:0000259" key="1">
    <source>
        <dbReference type="Pfam" id="PF05627"/>
    </source>
</evidence>
<organism evidence="2 3">
    <name type="scientific">Striga asiatica</name>
    <name type="common">Asiatic witchweed</name>
    <name type="synonym">Buchnera asiatica</name>
    <dbReference type="NCBI Taxonomy" id="4170"/>
    <lineage>
        <taxon>Eukaryota</taxon>
        <taxon>Viridiplantae</taxon>
        <taxon>Streptophyta</taxon>
        <taxon>Embryophyta</taxon>
        <taxon>Tracheophyta</taxon>
        <taxon>Spermatophyta</taxon>
        <taxon>Magnoliopsida</taxon>
        <taxon>eudicotyledons</taxon>
        <taxon>Gunneridae</taxon>
        <taxon>Pentapetalae</taxon>
        <taxon>asterids</taxon>
        <taxon>lamiids</taxon>
        <taxon>Lamiales</taxon>
        <taxon>Orobanchaceae</taxon>
        <taxon>Buchnereae</taxon>
        <taxon>Striga</taxon>
    </lineage>
</organism>
<keyword evidence="3" id="KW-1185">Reference proteome</keyword>
<dbReference type="InterPro" id="IPR008700">
    <property type="entry name" value="TypeIII_avirulence_cleave"/>
</dbReference>
<dbReference type="PANTHER" id="PTHR33699:SF2">
    <property type="entry name" value="PATHOGENIC TYPE III EFFECTOR AVIRULENCE FACTOR AVR AVRRPT-CLEAVAGE: CLEAVAGE SITE PROTEIN-RELATED"/>
    <property type="match status" value="1"/>
</dbReference>
<proteinExistence type="predicted"/>
<dbReference type="PANTHER" id="PTHR33699">
    <property type="entry name" value="EXPRESSED PROTEIN"/>
    <property type="match status" value="1"/>
</dbReference>
<name>A0A5A7RA11_STRAF</name>
<dbReference type="Pfam" id="PF05627">
    <property type="entry name" value="AvrRpt-cleavage"/>
    <property type="match status" value="1"/>
</dbReference>
<feature type="domain" description="RIN4 pathogenic type III effector avirulence factor Avr cleavage site" evidence="1">
    <location>
        <begin position="61"/>
        <end position="87"/>
    </location>
</feature>
<feature type="non-terminal residue" evidence="2">
    <location>
        <position position="1"/>
    </location>
</feature>
<accession>A0A5A7RA11</accession>
<comment type="caution">
    <text evidence="2">The sequence shown here is derived from an EMBL/GenBank/DDBJ whole genome shotgun (WGS) entry which is preliminary data.</text>
</comment>